<feature type="transmembrane region" description="Helical" evidence="5">
    <location>
        <begin position="229"/>
        <end position="247"/>
    </location>
</feature>
<dbReference type="Pfam" id="PF13174">
    <property type="entry name" value="TPR_6"/>
    <property type="match status" value="1"/>
</dbReference>
<keyword evidence="1" id="KW-0677">Repeat</keyword>
<feature type="transmembrane region" description="Helical" evidence="5">
    <location>
        <begin position="360"/>
        <end position="381"/>
    </location>
</feature>
<dbReference type="PROSITE" id="PS50293">
    <property type="entry name" value="TPR_REGION"/>
    <property type="match status" value="3"/>
</dbReference>
<feature type="repeat" description="TPR" evidence="3">
    <location>
        <begin position="472"/>
        <end position="505"/>
    </location>
</feature>
<evidence type="ECO:0000313" key="6">
    <source>
        <dbReference type="EMBL" id="MBI2878013.1"/>
    </source>
</evidence>
<proteinExistence type="predicted"/>
<feature type="transmembrane region" description="Helical" evidence="5">
    <location>
        <begin position="122"/>
        <end position="143"/>
    </location>
</feature>
<keyword evidence="5" id="KW-0472">Membrane</keyword>
<dbReference type="SUPFAM" id="SSF48452">
    <property type="entry name" value="TPR-like"/>
    <property type="match status" value="1"/>
</dbReference>
<feature type="transmembrane region" description="Helical" evidence="5">
    <location>
        <begin position="393"/>
        <end position="414"/>
    </location>
</feature>
<feature type="transmembrane region" description="Helical" evidence="5">
    <location>
        <begin position="80"/>
        <end position="101"/>
    </location>
</feature>
<dbReference type="InterPro" id="IPR013105">
    <property type="entry name" value="TPR_2"/>
</dbReference>
<reference evidence="6" key="1">
    <citation type="submission" date="2020-07" db="EMBL/GenBank/DDBJ databases">
        <title>Huge and variable diversity of episymbiotic CPR bacteria and DPANN archaea in groundwater ecosystems.</title>
        <authorList>
            <person name="He C.Y."/>
            <person name="Keren R."/>
            <person name="Whittaker M."/>
            <person name="Farag I.F."/>
            <person name="Doudna J."/>
            <person name="Cate J.H.D."/>
            <person name="Banfield J.F."/>
        </authorList>
    </citation>
    <scope>NUCLEOTIDE SEQUENCE</scope>
    <source>
        <strain evidence="6">NC_groundwater_672_Ag_B-0.1um_62_36</strain>
    </source>
</reference>
<feature type="repeat" description="TPR" evidence="3">
    <location>
        <begin position="642"/>
        <end position="675"/>
    </location>
</feature>
<evidence type="ECO:0000256" key="5">
    <source>
        <dbReference type="SAM" id="Phobius"/>
    </source>
</evidence>
<dbReference type="PANTHER" id="PTHR44227">
    <property type="match status" value="1"/>
</dbReference>
<feature type="repeat" description="TPR" evidence="3">
    <location>
        <begin position="574"/>
        <end position="607"/>
    </location>
</feature>
<evidence type="ECO:0000256" key="1">
    <source>
        <dbReference type="ARBA" id="ARBA00022737"/>
    </source>
</evidence>
<evidence type="ECO:0000256" key="3">
    <source>
        <dbReference type="PROSITE-ProRule" id="PRU00339"/>
    </source>
</evidence>
<feature type="repeat" description="TPR" evidence="3">
    <location>
        <begin position="608"/>
        <end position="641"/>
    </location>
</feature>
<protein>
    <submittedName>
        <fullName evidence="6">Tetratricopeptide repeat protein</fullName>
    </submittedName>
</protein>
<feature type="repeat" description="TPR" evidence="3">
    <location>
        <begin position="438"/>
        <end position="471"/>
    </location>
</feature>
<feature type="region of interest" description="Disordered" evidence="4">
    <location>
        <begin position="690"/>
        <end position="721"/>
    </location>
</feature>
<name>A0A932CRA8_UNCTE</name>
<dbReference type="Pfam" id="PF13414">
    <property type="entry name" value="TPR_11"/>
    <property type="match status" value="1"/>
</dbReference>
<comment type="caution">
    <text evidence="6">The sequence shown here is derived from an EMBL/GenBank/DDBJ whole genome shotgun (WGS) entry which is preliminary data.</text>
</comment>
<dbReference type="AlphaFoldDB" id="A0A932CRA8"/>
<feature type="repeat" description="TPR" evidence="3">
    <location>
        <begin position="506"/>
        <end position="539"/>
    </location>
</feature>
<keyword evidence="2 3" id="KW-0802">TPR repeat</keyword>
<dbReference type="EMBL" id="JACPRF010000431">
    <property type="protein sequence ID" value="MBI2878013.1"/>
    <property type="molecule type" value="Genomic_DNA"/>
</dbReference>
<evidence type="ECO:0000313" key="7">
    <source>
        <dbReference type="Proteomes" id="UP000769766"/>
    </source>
</evidence>
<dbReference type="Pfam" id="PF13424">
    <property type="entry name" value="TPR_12"/>
    <property type="match status" value="1"/>
</dbReference>
<dbReference type="Proteomes" id="UP000769766">
    <property type="component" value="Unassembled WGS sequence"/>
</dbReference>
<keyword evidence="5" id="KW-1133">Transmembrane helix</keyword>
<accession>A0A932CRA8</accession>
<keyword evidence="5" id="KW-0812">Transmembrane</keyword>
<dbReference type="PANTHER" id="PTHR44227:SF3">
    <property type="entry name" value="PROTEIN O-MANNOSYL-TRANSFERASE TMTC4"/>
    <property type="match status" value="1"/>
</dbReference>
<sequence length="721" mass="81065">MDPSLLARVLPLLAILVVGTAVYSNTFYASFHFDDYLSIVDNAVIRDGSDWGTLWSHNPSRFVLYLSLAWNYRLGGLEVFGYHLVNLFIHLGAGLLVYGLVRLILASPQAGPPVLARHARGIALFTALLFVGHPIQTQAVTYIVQRTESLAAFFYLLALVLYVKARQGAGEHGLPTAPRALACYLGALGSALLGILTKEMVASLPAALFLYEICFLGRKETGAKAPSRVWPFLLLIPFLLLVIIPWLRSTGGELILPAQPKAVPRWIYLLTQFRVMGTYLRLLLFPTGQNLDYSYPVSHSFWESPTATAFLLLIFLGVLGIWLFRRWRALSFCIFWYFVTLSVTSSIIPIDDLIFEHRLYLTTMGYSFLLGQLIFWAIDAYSRRQAMGGPDPLVRRIPVAVCAVLVVAYSLAAYQRNGVWQDEMTLWSDCIKKSPNKARPHNNLGMALNDLGRHEEAIGVLKKAISLESEHVEARNNLGIAYEKLGRYDEAMEIYRQALELKPNFAQAHGNLGMIYEKRGLPEKALVEYQKAISLDPNRSEFHNNLGNIYLLKKEYAKAQEEYQKALRLNAQDLTLRSNMAALWSRMGDYQRAMEMYQDLLQEEPQNLPARNNLGFTYYDLGRWDEAIAEQNRVLEQDPTFANAYYGLAQAYEKKGMVAQAIEAWKGYLRYVPPEGEWARRAQENLERLQPGGVATSSSLVSGRPGAGRVTEDPSLGGGRE</sequence>
<organism evidence="6 7">
    <name type="scientific">Tectimicrobiota bacterium</name>
    <dbReference type="NCBI Taxonomy" id="2528274"/>
    <lineage>
        <taxon>Bacteria</taxon>
        <taxon>Pseudomonadati</taxon>
        <taxon>Nitrospinota/Tectimicrobiota group</taxon>
        <taxon>Candidatus Tectimicrobiota</taxon>
    </lineage>
</organism>
<evidence type="ECO:0000256" key="4">
    <source>
        <dbReference type="SAM" id="MobiDB-lite"/>
    </source>
</evidence>
<gene>
    <name evidence="6" type="ORF">HYY20_14140</name>
</gene>
<feature type="repeat" description="TPR" evidence="3">
    <location>
        <begin position="540"/>
        <end position="573"/>
    </location>
</feature>
<dbReference type="InterPro" id="IPR052346">
    <property type="entry name" value="O-mannosyl-transferase_TMTC"/>
</dbReference>
<dbReference type="InterPro" id="IPR011990">
    <property type="entry name" value="TPR-like_helical_dom_sf"/>
</dbReference>
<dbReference type="PROSITE" id="PS50005">
    <property type="entry name" value="TPR"/>
    <property type="match status" value="7"/>
</dbReference>
<dbReference type="InterPro" id="IPR019734">
    <property type="entry name" value="TPR_rpt"/>
</dbReference>
<feature type="transmembrane region" description="Helical" evidence="5">
    <location>
        <begin position="329"/>
        <end position="348"/>
    </location>
</feature>
<dbReference type="Gene3D" id="1.25.40.10">
    <property type="entry name" value="Tetratricopeptide repeat domain"/>
    <property type="match status" value="2"/>
</dbReference>
<dbReference type="Pfam" id="PF07719">
    <property type="entry name" value="TPR_2"/>
    <property type="match status" value="1"/>
</dbReference>
<evidence type="ECO:0000256" key="2">
    <source>
        <dbReference type="ARBA" id="ARBA00022803"/>
    </source>
</evidence>
<dbReference type="Pfam" id="PF00515">
    <property type="entry name" value="TPR_1"/>
    <property type="match status" value="1"/>
</dbReference>
<dbReference type="SMART" id="SM00028">
    <property type="entry name" value="TPR"/>
    <property type="match status" value="7"/>
</dbReference>
<feature type="transmembrane region" description="Helical" evidence="5">
    <location>
        <begin position="305"/>
        <end position="324"/>
    </location>
</feature>